<evidence type="ECO:0000313" key="1">
    <source>
        <dbReference type="EMBL" id="KAJ8686148.1"/>
    </source>
</evidence>
<evidence type="ECO:0000313" key="2">
    <source>
        <dbReference type="Proteomes" id="UP001239111"/>
    </source>
</evidence>
<keyword evidence="2" id="KW-1185">Reference proteome</keyword>
<gene>
    <name evidence="1" type="ORF">QAD02_021942</name>
</gene>
<sequence>MTDNTSQPDAADLDWSNIKREDSPSHEMVPLPQMDDQRQQNHANNPPSVITSRRHVRTITTTGHITETLVDSELDSPMASEVDISHQEVQNHQHDPRHVKHDGQGTPVPYVAEQQQQQQQSSQYHVHTSQQQSPDDQQRLVEQQQKQHHIIYATSNGRDARLDGSKAEASIAMSADGSPRFEAPTSDPVEADHITYVTYAEDADGSRRDAHVIAVQEQQQQQRQSAIQVSHQRYSPHEAVHQTARYQSSPGRALDERVHKERPDAELVVAGPGVVRAAGLAVSDRPVPGPHGHVPVRDQAQPGRAPVLDDVERPLAAAPSATGHRCRAF</sequence>
<accession>A0ACC2PSR0</accession>
<protein>
    <submittedName>
        <fullName evidence="1">Uncharacterized protein</fullName>
    </submittedName>
</protein>
<organism evidence="1 2">
    <name type="scientific">Eretmocerus hayati</name>
    <dbReference type="NCBI Taxonomy" id="131215"/>
    <lineage>
        <taxon>Eukaryota</taxon>
        <taxon>Metazoa</taxon>
        <taxon>Ecdysozoa</taxon>
        <taxon>Arthropoda</taxon>
        <taxon>Hexapoda</taxon>
        <taxon>Insecta</taxon>
        <taxon>Pterygota</taxon>
        <taxon>Neoptera</taxon>
        <taxon>Endopterygota</taxon>
        <taxon>Hymenoptera</taxon>
        <taxon>Apocrita</taxon>
        <taxon>Proctotrupomorpha</taxon>
        <taxon>Chalcidoidea</taxon>
        <taxon>Aphelinidae</taxon>
        <taxon>Aphelininae</taxon>
        <taxon>Eretmocerus</taxon>
    </lineage>
</organism>
<name>A0ACC2PSR0_9HYME</name>
<reference evidence="1" key="1">
    <citation type="submission" date="2023-04" db="EMBL/GenBank/DDBJ databases">
        <title>A chromosome-level genome assembly of the parasitoid wasp Eretmocerus hayati.</title>
        <authorList>
            <person name="Zhong Y."/>
            <person name="Liu S."/>
            <person name="Liu Y."/>
        </authorList>
    </citation>
    <scope>NUCLEOTIDE SEQUENCE</scope>
    <source>
        <strain evidence="1">ZJU_SS_LIU_2023</strain>
    </source>
</reference>
<comment type="caution">
    <text evidence="1">The sequence shown here is derived from an EMBL/GenBank/DDBJ whole genome shotgun (WGS) entry which is preliminary data.</text>
</comment>
<dbReference type="EMBL" id="CM056741">
    <property type="protein sequence ID" value="KAJ8686148.1"/>
    <property type="molecule type" value="Genomic_DNA"/>
</dbReference>
<proteinExistence type="predicted"/>
<dbReference type="Proteomes" id="UP001239111">
    <property type="component" value="Chromosome 1"/>
</dbReference>